<keyword evidence="2" id="KW-1185">Reference proteome</keyword>
<protein>
    <submittedName>
        <fullName evidence="1">Uncharacterized protein</fullName>
    </submittedName>
</protein>
<gene>
    <name evidence="1" type="ORF">BEMITA_LOCUS8653</name>
</gene>
<organism evidence="1 2">
    <name type="scientific">Bemisia tabaci</name>
    <name type="common">Sweetpotato whitefly</name>
    <name type="synonym">Aleurodes tabaci</name>
    <dbReference type="NCBI Taxonomy" id="7038"/>
    <lineage>
        <taxon>Eukaryota</taxon>
        <taxon>Metazoa</taxon>
        <taxon>Ecdysozoa</taxon>
        <taxon>Arthropoda</taxon>
        <taxon>Hexapoda</taxon>
        <taxon>Insecta</taxon>
        <taxon>Pterygota</taxon>
        <taxon>Neoptera</taxon>
        <taxon>Paraneoptera</taxon>
        <taxon>Hemiptera</taxon>
        <taxon>Sternorrhyncha</taxon>
        <taxon>Aleyrodoidea</taxon>
        <taxon>Aleyrodidae</taxon>
        <taxon>Aleyrodinae</taxon>
        <taxon>Bemisia</taxon>
    </lineage>
</organism>
<dbReference type="Proteomes" id="UP001152759">
    <property type="component" value="Chromosome 5"/>
</dbReference>
<evidence type="ECO:0000313" key="2">
    <source>
        <dbReference type="Proteomes" id="UP001152759"/>
    </source>
</evidence>
<evidence type="ECO:0000313" key="1">
    <source>
        <dbReference type="EMBL" id="CAH0389874.1"/>
    </source>
</evidence>
<reference evidence="1" key="1">
    <citation type="submission" date="2021-12" db="EMBL/GenBank/DDBJ databases">
        <authorList>
            <person name="King R."/>
        </authorList>
    </citation>
    <scope>NUCLEOTIDE SEQUENCE</scope>
</reference>
<dbReference type="EMBL" id="OU963866">
    <property type="protein sequence ID" value="CAH0389874.1"/>
    <property type="molecule type" value="Genomic_DNA"/>
</dbReference>
<name>A0A9P0AE64_BEMTA</name>
<dbReference type="AlphaFoldDB" id="A0A9P0AE64"/>
<sequence length="106" mass="11855">MAYTFLGNSAMMRDVYSFQSVSSSNGLMELHHGNVHVTVYSPGRPLAVVFQGKQAFVNQKLVSKNTDCLNDELTYQKTADGAIWYTNLPVGEKMTGMEIKQFNENI</sequence>
<proteinExistence type="predicted"/>
<accession>A0A9P0AE64</accession>